<keyword evidence="3" id="KW-1185">Reference proteome</keyword>
<evidence type="ECO:0000259" key="1">
    <source>
        <dbReference type="Pfam" id="PF13443"/>
    </source>
</evidence>
<feature type="domain" description="HTH cro/C1-type" evidence="1">
    <location>
        <begin position="8"/>
        <end position="68"/>
    </location>
</feature>
<evidence type="ECO:0000313" key="3">
    <source>
        <dbReference type="Proteomes" id="UP001172083"/>
    </source>
</evidence>
<name>A0ABT8L0C3_9BACT</name>
<evidence type="ECO:0000313" key="2">
    <source>
        <dbReference type="EMBL" id="MDN5211180.1"/>
    </source>
</evidence>
<dbReference type="RefSeq" id="WP_346756515.1">
    <property type="nucleotide sequence ID" value="NZ_JAUJEB010000001.1"/>
</dbReference>
<gene>
    <name evidence="2" type="ORF">QQ020_03935</name>
</gene>
<organism evidence="2 3">
    <name type="scientific">Agaribacillus aureus</name>
    <dbReference type="NCBI Taxonomy" id="3051825"/>
    <lineage>
        <taxon>Bacteria</taxon>
        <taxon>Pseudomonadati</taxon>
        <taxon>Bacteroidota</taxon>
        <taxon>Cytophagia</taxon>
        <taxon>Cytophagales</taxon>
        <taxon>Splendidivirgaceae</taxon>
        <taxon>Agaribacillus</taxon>
    </lineage>
</organism>
<sequence>MTEKQLTRLGQYLEKRAVNKSHVARRTGISKQRLSELSIKMNTLLRADELFMIAIAIEAEPCDLLQFVCGHLRDQVK</sequence>
<comment type="caution">
    <text evidence="2">The sequence shown here is derived from an EMBL/GenBank/DDBJ whole genome shotgun (WGS) entry which is preliminary data.</text>
</comment>
<dbReference type="Pfam" id="PF13443">
    <property type="entry name" value="HTH_26"/>
    <property type="match status" value="1"/>
</dbReference>
<dbReference type="EMBL" id="JAUJEB010000001">
    <property type="protein sequence ID" value="MDN5211180.1"/>
    <property type="molecule type" value="Genomic_DNA"/>
</dbReference>
<proteinExistence type="predicted"/>
<accession>A0ABT8L0C3</accession>
<dbReference type="Proteomes" id="UP001172083">
    <property type="component" value="Unassembled WGS sequence"/>
</dbReference>
<reference evidence="2" key="1">
    <citation type="submission" date="2023-06" db="EMBL/GenBank/DDBJ databases">
        <title>Genomic of Agaribacillus aureum.</title>
        <authorList>
            <person name="Wang G."/>
        </authorList>
    </citation>
    <scope>NUCLEOTIDE SEQUENCE</scope>
    <source>
        <strain evidence="2">BMA12</strain>
    </source>
</reference>
<dbReference type="InterPro" id="IPR001387">
    <property type="entry name" value="Cro/C1-type_HTH"/>
</dbReference>
<protein>
    <submittedName>
        <fullName evidence="2">Helix-turn-helix domain-containing protein</fullName>
    </submittedName>
</protein>